<evidence type="ECO:0000313" key="3">
    <source>
        <dbReference type="Proteomes" id="UP000653565"/>
    </source>
</evidence>
<feature type="region of interest" description="Disordered" evidence="1">
    <location>
        <begin position="121"/>
        <end position="148"/>
    </location>
</feature>
<dbReference type="EMBL" id="JAAAPX010000051">
    <property type="protein sequence ID" value="KAF4236573.1"/>
    <property type="molecule type" value="Genomic_DNA"/>
</dbReference>
<evidence type="ECO:0000256" key="1">
    <source>
        <dbReference type="SAM" id="MobiDB-lite"/>
    </source>
</evidence>
<dbReference type="Proteomes" id="UP000653565">
    <property type="component" value="Unassembled WGS sequence"/>
</dbReference>
<organism evidence="2 3">
    <name type="scientific">Aspergillus fumigatiaffinis</name>
    <dbReference type="NCBI Taxonomy" id="340414"/>
    <lineage>
        <taxon>Eukaryota</taxon>
        <taxon>Fungi</taxon>
        <taxon>Dikarya</taxon>
        <taxon>Ascomycota</taxon>
        <taxon>Pezizomycotina</taxon>
        <taxon>Eurotiomycetes</taxon>
        <taxon>Eurotiomycetidae</taxon>
        <taxon>Eurotiales</taxon>
        <taxon>Aspergillaceae</taxon>
        <taxon>Aspergillus</taxon>
        <taxon>Aspergillus subgen. Fumigati</taxon>
    </lineage>
</organism>
<comment type="caution">
    <text evidence="2">The sequence shown here is derived from an EMBL/GenBank/DDBJ whole genome shotgun (WGS) entry which is preliminary data.</text>
</comment>
<dbReference type="AlphaFoldDB" id="A0A8H4M834"/>
<keyword evidence="3" id="KW-1185">Reference proteome</keyword>
<name>A0A8H4M834_9EURO</name>
<protein>
    <submittedName>
        <fullName evidence="2">Uncharacterized protein</fullName>
    </submittedName>
</protein>
<gene>
    <name evidence="2" type="ORF">CNMCM6805_007501</name>
</gene>
<sequence>MAYQPSRQDRSVRLSLNLPDEDTNFDELAPRLHVRGSAWNREHITALRVVPLDECPISKIYPAGYLPRPNDPAFRPLKELLLEPSPEQLMQWSSNSRLFDSNIFVDFFSALSRSMKTANLSIPGSTRAPSAAASQSPSSDEDGPESHPQTAILSLINQIAIRLSPRPTLGACYTIGVITTDMRLKLELGPPGLDQISANSDGGIALFGRGAGTSSDRPSDVPLVAVQAKRRHAGGLHRGTGQPERFNYKTLGQEVAELLGIACEQDRLLNRREDQEAFLISIHGTQVRLVAAYFTADYLHAVKSKFLPADQYLWVRRTRAMELKSRQGREEALRNIMGLVYYLYSGEAKMNQIRLTKSQLQATYEKPRP</sequence>
<reference evidence="2" key="1">
    <citation type="journal article" date="2020" name="bioRxiv">
        <title>Genomic and phenotypic heterogeneity of clinical isolates of the human pathogens Aspergillus fumigatus, Aspergillus lentulus and Aspergillus fumigatiaffinis.</title>
        <authorList>
            <person name="dos Santos R.A.C."/>
            <person name="Steenwyk J.L."/>
            <person name="Rivero-Menendez O."/>
            <person name="Mead M.E."/>
            <person name="Silva L.P."/>
            <person name="Bastos R.W."/>
            <person name="Alastruey-Izquierdo A."/>
            <person name="Goldman G.H."/>
            <person name="Rokas A."/>
        </authorList>
    </citation>
    <scope>NUCLEOTIDE SEQUENCE</scope>
    <source>
        <strain evidence="2">CNM-CM6805</strain>
    </source>
</reference>
<reference evidence="2" key="2">
    <citation type="submission" date="2020-04" db="EMBL/GenBank/DDBJ databases">
        <authorList>
            <person name="Santos R.A.C."/>
            <person name="Steenwyk J.L."/>
            <person name="Rivero-Menendez O."/>
            <person name="Mead M.E."/>
            <person name="Silva L.P."/>
            <person name="Bastos R.W."/>
            <person name="Alastruey-Izquierdo A."/>
            <person name="Goldman G.H."/>
            <person name="Rokas A."/>
        </authorList>
    </citation>
    <scope>NUCLEOTIDE SEQUENCE</scope>
    <source>
        <strain evidence="2">CNM-CM6805</strain>
    </source>
</reference>
<evidence type="ECO:0000313" key="2">
    <source>
        <dbReference type="EMBL" id="KAF4236573.1"/>
    </source>
</evidence>
<feature type="compositionally biased region" description="Low complexity" evidence="1">
    <location>
        <begin position="128"/>
        <end position="138"/>
    </location>
</feature>
<accession>A0A8H4M834</accession>
<dbReference type="OrthoDB" id="4526849at2759"/>
<proteinExistence type="predicted"/>